<evidence type="ECO:0000313" key="11">
    <source>
        <dbReference type="Proteomes" id="UP001165342"/>
    </source>
</evidence>
<name>A0ABT0S2N5_9SPHN</name>
<dbReference type="InterPro" id="IPR036291">
    <property type="entry name" value="NAD(P)-bd_dom_sf"/>
</dbReference>
<organism evidence="10 11">
    <name type="scientific">Sphingomonas hankyongi</name>
    <dbReference type="NCBI Taxonomy" id="2908209"/>
    <lineage>
        <taxon>Bacteria</taxon>
        <taxon>Pseudomonadati</taxon>
        <taxon>Pseudomonadota</taxon>
        <taxon>Alphaproteobacteria</taxon>
        <taxon>Sphingomonadales</taxon>
        <taxon>Sphingomonadaceae</taxon>
        <taxon>Sphingomonas</taxon>
    </lineage>
</organism>
<dbReference type="InterPro" id="IPR003362">
    <property type="entry name" value="Bact_transf"/>
</dbReference>
<dbReference type="InterPro" id="IPR017473">
    <property type="entry name" value="Undecaprenyl-P_gluc_Ptfrase"/>
</dbReference>
<keyword evidence="7" id="KW-0270">Exopolysaccharide synthesis</keyword>
<evidence type="ECO:0000256" key="4">
    <source>
        <dbReference type="ARBA" id="ARBA00022692"/>
    </source>
</evidence>
<evidence type="ECO:0000256" key="5">
    <source>
        <dbReference type="ARBA" id="ARBA00022989"/>
    </source>
</evidence>
<feature type="domain" description="Bacterial sugar transferase" evidence="9">
    <location>
        <begin position="296"/>
        <end position="484"/>
    </location>
</feature>
<feature type="transmembrane region" description="Helical" evidence="8">
    <location>
        <begin position="98"/>
        <end position="120"/>
    </location>
</feature>
<dbReference type="EMBL" id="JAMGBE010000003">
    <property type="protein sequence ID" value="MCL6730118.1"/>
    <property type="molecule type" value="Genomic_DNA"/>
</dbReference>
<evidence type="ECO:0000256" key="3">
    <source>
        <dbReference type="ARBA" id="ARBA00022679"/>
    </source>
</evidence>
<evidence type="ECO:0000256" key="8">
    <source>
        <dbReference type="SAM" id="Phobius"/>
    </source>
</evidence>
<comment type="similarity">
    <text evidence="2">Belongs to the bacterial sugar transferase family.</text>
</comment>
<dbReference type="PANTHER" id="PTHR30576">
    <property type="entry name" value="COLANIC BIOSYNTHESIS UDP-GLUCOSE LIPID CARRIER TRANSFERASE"/>
    <property type="match status" value="1"/>
</dbReference>
<feature type="transmembrane region" description="Helical" evidence="8">
    <location>
        <begin position="126"/>
        <end position="149"/>
    </location>
</feature>
<evidence type="ECO:0000256" key="6">
    <source>
        <dbReference type="ARBA" id="ARBA00023136"/>
    </source>
</evidence>
<keyword evidence="4 8" id="KW-0812">Transmembrane</keyword>
<dbReference type="EC" id="2.7.8.31" evidence="10"/>
<dbReference type="NCBIfam" id="TIGR03023">
    <property type="entry name" value="WcaJ_sugtrans"/>
    <property type="match status" value="1"/>
</dbReference>
<dbReference type="InterPro" id="IPR017475">
    <property type="entry name" value="EPS_sugar_tfrase"/>
</dbReference>
<proteinExistence type="inferred from homology"/>
<evidence type="ECO:0000259" key="9">
    <source>
        <dbReference type="Pfam" id="PF02397"/>
    </source>
</evidence>
<reference evidence="10" key="1">
    <citation type="submission" date="2022-05" db="EMBL/GenBank/DDBJ databases">
        <authorList>
            <person name="Jo J.-H."/>
            <person name="Im W.-T."/>
        </authorList>
    </citation>
    <scope>NUCLEOTIDE SEQUENCE</scope>
    <source>
        <strain evidence="10">SE220</strain>
    </source>
</reference>
<dbReference type="GO" id="GO:0089702">
    <property type="term" value="F:undecaprenyl-phosphate glucose phosphotransferase activity"/>
    <property type="evidence" value="ECO:0007669"/>
    <property type="project" value="UniProtKB-EC"/>
</dbReference>
<keyword evidence="6 8" id="KW-0472">Membrane</keyword>
<evidence type="ECO:0000313" key="10">
    <source>
        <dbReference type="EMBL" id="MCL6730118.1"/>
    </source>
</evidence>
<comment type="caution">
    <text evidence="10">The sequence shown here is derived from an EMBL/GenBank/DDBJ whole genome shotgun (WGS) entry which is preliminary data.</text>
</comment>
<gene>
    <name evidence="10" type="ORF">LZ538_08645</name>
</gene>
<dbReference type="Pfam" id="PF02397">
    <property type="entry name" value="Bac_transf"/>
    <property type="match status" value="1"/>
</dbReference>
<feature type="transmembrane region" description="Helical" evidence="8">
    <location>
        <begin position="33"/>
        <end position="54"/>
    </location>
</feature>
<dbReference type="Gene3D" id="3.40.50.720">
    <property type="entry name" value="NAD(P)-binding Rossmann-like Domain"/>
    <property type="match status" value="1"/>
</dbReference>
<keyword evidence="11" id="KW-1185">Reference proteome</keyword>
<protein>
    <submittedName>
        <fullName evidence="10">Undecaprenyl-phosphate glucose phosphotransferase</fullName>
        <ecNumber evidence="10">2.7.8.31</ecNumber>
    </submittedName>
</protein>
<dbReference type="RefSeq" id="WP_249831620.1">
    <property type="nucleotide sequence ID" value="NZ_JAMGBE010000003.1"/>
</dbReference>
<dbReference type="Proteomes" id="UP001165342">
    <property type="component" value="Unassembled WGS sequence"/>
</dbReference>
<evidence type="ECO:0000256" key="2">
    <source>
        <dbReference type="ARBA" id="ARBA00006464"/>
    </source>
</evidence>
<dbReference type="SUPFAM" id="SSF51735">
    <property type="entry name" value="NAD(P)-binding Rossmann-fold domains"/>
    <property type="match status" value="1"/>
</dbReference>
<evidence type="ECO:0000256" key="7">
    <source>
        <dbReference type="ARBA" id="ARBA00023169"/>
    </source>
</evidence>
<dbReference type="PANTHER" id="PTHR30576:SF0">
    <property type="entry name" value="UNDECAPRENYL-PHOSPHATE N-ACETYLGALACTOSAMINYL 1-PHOSPHATE TRANSFERASE-RELATED"/>
    <property type="match status" value="1"/>
</dbReference>
<comment type="subcellular location">
    <subcellularLocation>
        <location evidence="1">Membrane</location>
        <topology evidence="1">Multi-pass membrane protein</topology>
    </subcellularLocation>
</comment>
<sequence>MGVAVVAGRVVQGSSAQAKSGFRLHLSLAATSWACRVLELAAVCLASIGTTWFYELRVPADLAANYGRLTLLSGVLYLIISESLGANEVEAQLSLRNALGRVLTSWAVTAGSLLLVGFLLKVTEDFSRIWVVAFLTSGAVALMLTRGAVTPLTRHMKGQGVFNQRVAIYGAGPQGSRLASYILGHEKLTLTINGFYDDRVPSKLETHGLPLLGGSQQLIDDVRRDLVDQVIVALPWSAEKRLREIVEKIALTPVRIRLAPDVAGLVFAQRSVVLLGEVPVVTVFERPISGVDQALKWLEDHVLGMFILLLAAPAMAVIALAIKLDSPGPVFFRQQREGFNSRPFMVWKFRSMYVDRCQGDAIDQAQRNDPRITRVGAFLRKTSLDELPQLFNVLLGHMSLVGPRPHAPSTRAGGRVFSEVIARYAARHNVKPGMTGWAQVCGWRGETHTEEQLQKRFEHDLFYIENWSLWFDLYILMRTAGTVVMRRGAY</sequence>
<evidence type="ECO:0000256" key="1">
    <source>
        <dbReference type="ARBA" id="ARBA00004141"/>
    </source>
</evidence>
<dbReference type="NCBIfam" id="TIGR03025">
    <property type="entry name" value="EPS_sugtrans"/>
    <property type="match status" value="1"/>
</dbReference>
<feature type="transmembrane region" description="Helical" evidence="8">
    <location>
        <begin position="302"/>
        <end position="322"/>
    </location>
</feature>
<accession>A0ABT0S2N5</accession>
<dbReference type="Pfam" id="PF13727">
    <property type="entry name" value="CoA_binding_3"/>
    <property type="match status" value="1"/>
</dbReference>
<keyword evidence="5 8" id="KW-1133">Transmembrane helix</keyword>
<keyword evidence="3 10" id="KW-0808">Transferase</keyword>
<feature type="transmembrane region" description="Helical" evidence="8">
    <location>
        <begin position="66"/>
        <end position="86"/>
    </location>
</feature>